<organism evidence="1">
    <name type="scientific">Arundo donax</name>
    <name type="common">Giant reed</name>
    <name type="synonym">Donax arundinaceus</name>
    <dbReference type="NCBI Taxonomy" id="35708"/>
    <lineage>
        <taxon>Eukaryota</taxon>
        <taxon>Viridiplantae</taxon>
        <taxon>Streptophyta</taxon>
        <taxon>Embryophyta</taxon>
        <taxon>Tracheophyta</taxon>
        <taxon>Spermatophyta</taxon>
        <taxon>Magnoliopsida</taxon>
        <taxon>Liliopsida</taxon>
        <taxon>Poales</taxon>
        <taxon>Poaceae</taxon>
        <taxon>PACMAD clade</taxon>
        <taxon>Arundinoideae</taxon>
        <taxon>Arundineae</taxon>
        <taxon>Arundo</taxon>
    </lineage>
</organism>
<reference evidence="1" key="2">
    <citation type="journal article" date="2015" name="Data Brief">
        <title>Shoot transcriptome of the giant reed, Arundo donax.</title>
        <authorList>
            <person name="Barrero R.A."/>
            <person name="Guerrero F.D."/>
            <person name="Moolhuijzen P."/>
            <person name="Goolsby J.A."/>
            <person name="Tidwell J."/>
            <person name="Bellgard S.E."/>
            <person name="Bellgard M.I."/>
        </authorList>
    </citation>
    <scope>NUCLEOTIDE SEQUENCE</scope>
    <source>
        <tissue evidence="1">Shoot tissue taken approximately 20 cm above the soil surface</tissue>
    </source>
</reference>
<reference evidence="1" key="1">
    <citation type="submission" date="2014-09" db="EMBL/GenBank/DDBJ databases">
        <authorList>
            <person name="Magalhaes I.L.F."/>
            <person name="Oliveira U."/>
            <person name="Santos F.R."/>
            <person name="Vidigal T.H.D.A."/>
            <person name="Brescovit A.D."/>
            <person name="Santos A.J."/>
        </authorList>
    </citation>
    <scope>NUCLEOTIDE SEQUENCE</scope>
    <source>
        <tissue evidence="1">Shoot tissue taken approximately 20 cm above the soil surface</tissue>
    </source>
</reference>
<accession>A0A0A9F6T3</accession>
<dbReference type="EMBL" id="GBRH01190977">
    <property type="protein sequence ID" value="JAE06919.1"/>
    <property type="molecule type" value="Transcribed_RNA"/>
</dbReference>
<dbReference type="AlphaFoldDB" id="A0A0A9F6T3"/>
<protein>
    <submittedName>
        <fullName evidence="1">Uncharacterized protein</fullName>
    </submittedName>
</protein>
<evidence type="ECO:0000313" key="1">
    <source>
        <dbReference type="EMBL" id="JAE06919.1"/>
    </source>
</evidence>
<name>A0A0A9F6T3_ARUDO</name>
<proteinExistence type="predicted"/>
<sequence>MLNGPGTHYSIDSSVCHSTASTKRHALSNCGSNSSKDGATATLSRSRRRSLAHWLWWVSYWSSSRSRAGCRPS</sequence>